<sequence length="658" mass="69327">EEACNTALDVCDPSVRKSADLSSNSQLSRCQARTIFPAFWHPRESLCDQNRIVQVDHGTKTSPLEPAWGRRPAWAAPPAGQVASFAERGTHRASAAQIGSKVLIWIQRSESEHVRSALSPLAPVPRYTMPELAQHSALPTPEGTGRGNKSSRPRPPKWGVRPEDNRKSAHEHYADAEAARYTETGHANHIQAELALRAVQCLGLPKGAPCLLADLGCGSGLSTAALLSLGGSRHAVVGLDAAGGMLTLAAQDPVLRGCLARSDFGQGLPLRRASLQGAISVSALQWLFAAPDPARATRRFFADLHAALEPGARAAFQLYLPGDVESRALLRAAASTGLRATYFVDFPHPTPAKKYYLCVRRDDRTRREPSHDPPPCCPLAWPHTAACTLSWAAGQGLGSDLDQARTRLRAEHARHAAHALRMLRRAARAFLAARGAEVAAAGATRSEHLARPGSGAMVPCGAPLHAWCSAVLGPKTATAPVGPSDAEDSIGPAPDSTRVGPMADAITIAEQLGIPGAEEWVLEPGPAPPPAPPYLAALQLALEEPQTGVRAPQPDPWLWLEPVPWAKATPAPPSPPAQTAVLHAAKQAPLVVSLATAGETTGKAVGRACAALGAAVVGLEAEGPREGAIAAWLVHVPAPSGEQAARAWQHAWQHAWLA</sequence>
<accession>A0A1D2AAH9</accession>
<dbReference type="EMBL" id="GDKF01002438">
    <property type="protein sequence ID" value="JAT76184.1"/>
    <property type="molecule type" value="Transcribed_RNA"/>
</dbReference>
<feature type="domain" description="Methyltransferase" evidence="2">
    <location>
        <begin position="214"/>
        <end position="301"/>
    </location>
</feature>
<feature type="region of interest" description="Disordered" evidence="1">
    <location>
        <begin position="136"/>
        <end position="170"/>
    </location>
</feature>
<evidence type="ECO:0000259" key="2">
    <source>
        <dbReference type="Pfam" id="PF13649"/>
    </source>
</evidence>
<dbReference type="GO" id="GO:0005730">
    <property type="term" value="C:nucleolus"/>
    <property type="evidence" value="ECO:0007669"/>
    <property type="project" value="TreeGrafter"/>
</dbReference>
<dbReference type="Gene3D" id="3.40.50.150">
    <property type="entry name" value="Vaccinia Virus protein VP39"/>
    <property type="match status" value="1"/>
</dbReference>
<evidence type="ECO:0000256" key="1">
    <source>
        <dbReference type="SAM" id="MobiDB-lite"/>
    </source>
</evidence>
<dbReference type="InterPro" id="IPR039769">
    <property type="entry name" value="Bud23-like"/>
</dbReference>
<organism evidence="3">
    <name type="scientific">Auxenochlorella protothecoides</name>
    <name type="common">Green microalga</name>
    <name type="synonym">Chlorella protothecoides</name>
    <dbReference type="NCBI Taxonomy" id="3075"/>
    <lineage>
        <taxon>Eukaryota</taxon>
        <taxon>Viridiplantae</taxon>
        <taxon>Chlorophyta</taxon>
        <taxon>core chlorophytes</taxon>
        <taxon>Trebouxiophyceae</taxon>
        <taxon>Chlorellales</taxon>
        <taxon>Chlorellaceae</taxon>
        <taxon>Auxenochlorella</taxon>
    </lineage>
</organism>
<dbReference type="GO" id="GO:0016435">
    <property type="term" value="F:rRNA (guanine) methyltransferase activity"/>
    <property type="evidence" value="ECO:0007669"/>
    <property type="project" value="InterPro"/>
</dbReference>
<dbReference type="AlphaFoldDB" id="A0A1D2AAH9"/>
<dbReference type="InterPro" id="IPR029063">
    <property type="entry name" value="SAM-dependent_MTases_sf"/>
</dbReference>
<dbReference type="InterPro" id="IPR041698">
    <property type="entry name" value="Methyltransf_25"/>
</dbReference>
<evidence type="ECO:0000313" key="3">
    <source>
        <dbReference type="EMBL" id="JAT76184.1"/>
    </source>
</evidence>
<dbReference type="PANTHER" id="PTHR12734">
    <property type="entry name" value="METHYLTRANSFERASE-RELATED"/>
    <property type="match status" value="1"/>
</dbReference>
<feature type="compositionally biased region" description="Basic and acidic residues" evidence="1">
    <location>
        <begin position="160"/>
        <end position="170"/>
    </location>
</feature>
<dbReference type="GO" id="GO:0070476">
    <property type="term" value="P:rRNA (guanine-N7)-methylation"/>
    <property type="evidence" value="ECO:0007669"/>
    <property type="project" value="InterPro"/>
</dbReference>
<dbReference type="PANTHER" id="PTHR12734:SF0">
    <property type="entry name" value="18S RRNA (GUANINE-N(7))-METHYLTRANSFERASE-RELATED"/>
    <property type="match status" value="1"/>
</dbReference>
<dbReference type="SUPFAM" id="SSF53335">
    <property type="entry name" value="S-adenosyl-L-methionine-dependent methyltransferases"/>
    <property type="match status" value="1"/>
</dbReference>
<dbReference type="CDD" id="cd02440">
    <property type="entry name" value="AdoMet_MTases"/>
    <property type="match status" value="1"/>
</dbReference>
<reference evidence="3" key="1">
    <citation type="submission" date="2015-08" db="EMBL/GenBank/DDBJ databases">
        <authorList>
            <person name="Babu N.S."/>
            <person name="Beckwith C.J."/>
            <person name="Beseler K.G."/>
            <person name="Brison A."/>
            <person name="Carone J.V."/>
            <person name="Caskin T.P."/>
            <person name="Diamond M."/>
            <person name="Durham M.E."/>
            <person name="Foxe J.M."/>
            <person name="Go M."/>
            <person name="Henderson B.A."/>
            <person name="Jones I.B."/>
            <person name="McGettigan J.A."/>
            <person name="Micheletti S.J."/>
            <person name="Nasrallah M.E."/>
            <person name="Ortiz D."/>
            <person name="Piller C.R."/>
            <person name="Privatt S.R."/>
            <person name="Schneider S.L."/>
            <person name="Sharp S."/>
            <person name="Smith T.C."/>
            <person name="Stanton J.D."/>
            <person name="Ullery H.E."/>
            <person name="Wilson R.J."/>
            <person name="Serrano M.G."/>
            <person name="Buck G."/>
            <person name="Lee V."/>
            <person name="Wang Y."/>
            <person name="Carvalho R."/>
            <person name="Voegtly L."/>
            <person name="Shi R."/>
            <person name="Duckworth R."/>
            <person name="Johnson A."/>
            <person name="Loviza R."/>
            <person name="Walstead R."/>
            <person name="Shah Z."/>
            <person name="Kiflezghi M."/>
            <person name="Wade K."/>
            <person name="Ball S.L."/>
            <person name="Bradley K.W."/>
            <person name="Asai D.J."/>
            <person name="Bowman C.A."/>
            <person name="Russell D.A."/>
            <person name="Pope W.H."/>
            <person name="Jacobs-Sera D."/>
            <person name="Hendrix R.W."/>
            <person name="Hatfull G.F."/>
        </authorList>
    </citation>
    <scope>NUCLEOTIDE SEQUENCE</scope>
</reference>
<gene>
    <name evidence="3" type="ORF">g.3479</name>
</gene>
<name>A0A1D2AAH9_AUXPR</name>
<proteinExistence type="predicted"/>
<feature type="non-terminal residue" evidence="3">
    <location>
        <position position="1"/>
    </location>
</feature>
<dbReference type="Pfam" id="PF13649">
    <property type="entry name" value="Methyltransf_25"/>
    <property type="match status" value="1"/>
</dbReference>
<protein>
    <recommendedName>
        <fullName evidence="2">Methyltransferase domain-containing protein</fullName>
    </recommendedName>
</protein>